<feature type="domain" description="DUF397" evidence="2">
    <location>
        <begin position="10"/>
        <end position="66"/>
    </location>
</feature>
<reference evidence="4" key="1">
    <citation type="submission" date="2023-07" db="EMBL/GenBank/DDBJ databases">
        <title>30 novel species of actinomycetes from the DSMZ collection.</title>
        <authorList>
            <person name="Nouioui I."/>
        </authorList>
    </citation>
    <scope>NUCLEOTIDE SEQUENCE [LARGE SCALE GENOMIC DNA]</scope>
    <source>
        <strain evidence="4">DSM 44917</strain>
    </source>
</reference>
<keyword evidence="1" id="KW-0812">Transmembrane</keyword>
<dbReference type="EMBL" id="JAVREN010000009">
    <property type="protein sequence ID" value="MDT0307104.1"/>
    <property type="molecule type" value="Genomic_DNA"/>
</dbReference>
<dbReference type="RefSeq" id="WP_311630042.1">
    <property type="nucleotide sequence ID" value="NZ_JAVREN010000009.1"/>
</dbReference>
<dbReference type="InterPro" id="IPR007278">
    <property type="entry name" value="DUF397"/>
</dbReference>
<keyword evidence="4" id="KW-1185">Reference proteome</keyword>
<organism evidence="3 4">
    <name type="scientific">Streptomyces boetiae</name>
    <dbReference type="NCBI Taxonomy" id="3075541"/>
    <lineage>
        <taxon>Bacteria</taxon>
        <taxon>Bacillati</taxon>
        <taxon>Actinomycetota</taxon>
        <taxon>Actinomycetes</taxon>
        <taxon>Kitasatosporales</taxon>
        <taxon>Streptomycetaceae</taxon>
        <taxon>Streptomyces</taxon>
    </lineage>
</organism>
<name>A0ABU2L6D1_9ACTN</name>
<feature type="transmembrane region" description="Helical" evidence="1">
    <location>
        <begin position="51"/>
        <end position="73"/>
    </location>
</feature>
<dbReference type="Pfam" id="PF04149">
    <property type="entry name" value="DUF397"/>
    <property type="match status" value="1"/>
</dbReference>
<evidence type="ECO:0000259" key="2">
    <source>
        <dbReference type="Pfam" id="PF04149"/>
    </source>
</evidence>
<protein>
    <submittedName>
        <fullName evidence="3">DUF397 domain-containing protein</fullName>
    </submittedName>
</protein>
<evidence type="ECO:0000313" key="4">
    <source>
        <dbReference type="Proteomes" id="UP001183388"/>
    </source>
</evidence>
<evidence type="ECO:0000313" key="3">
    <source>
        <dbReference type="EMBL" id="MDT0307104.1"/>
    </source>
</evidence>
<dbReference type="Proteomes" id="UP001183388">
    <property type="component" value="Unassembled WGS sequence"/>
</dbReference>
<evidence type="ECO:0000256" key="1">
    <source>
        <dbReference type="SAM" id="Phobius"/>
    </source>
</evidence>
<comment type="caution">
    <text evidence="3">The sequence shown here is derived from an EMBL/GenBank/DDBJ whole genome shotgun (WGS) entry which is preliminary data.</text>
</comment>
<gene>
    <name evidence="3" type="ORF">RM780_09030</name>
</gene>
<keyword evidence="1" id="KW-0472">Membrane</keyword>
<keyword evidence="1" id="KW-1133">Transmembrane helix</keyword>
<proteinExistence type="predicted"/>
<sequence>MKSTIDLSAAAWVKSSYCSGNGGECVEFAPGVAAASGVVPVRDSKDLRGPVLAFAAGGWAGFVSALAAGELAAR</sequence>
<accession>A0ABU2L6D1</accession>